<reference evidence="1 2" key="1">
    <citation type="submission" date="2020-07" db="EMBL/GenBank/DDBJ databases">
        <authorList>
            <person name="Sun Q."/>
        </authorList>
    </citation>
    <scope>NUCLEOTIDE SEQUENCE [LARGE SCALE GENOMIC DNA]</scope>
    <source>
        <strain evidence="1 2">MAH-1</strain>
    </source>
</reference>
<dbReference type="PANTHER" id="PTHR32305:SF15">
    <property type="entry name" value="PROTEIN RHSA-RELATED"/>
    <property type="match status" value="1"/>
</dbReference>
<accession>A0A7Y8Y7Z2</accession>
<protein>
    <submittedName>
        <fullName evidence="1">RHS repeat-associated core domain-containing protein</fullName>
    </submittedName>
</protein>
<name>A0A7Y8Y7Z2_9FLAO</name>
<gene>
    <name evidence="1" type="ORF">HZF10_17715</name>
</gene>
<dbReference type="PANTHER" id="PTHR32305">
    <property type="match status" value="1"/>
</dbReference>
<proteinExistence type="predicted"/>
<dbReference type="Proteomes" id="UP000535020">
    <property type="component" value="Unassembled WGS sequence"/>
</dbReference>
<dbReference type="InterPro" id="IPR050708">
    <property type="entry name" value="T6SS_VgrG/RHS"/>
</dbReference>
<evidence type="ECO:0000313" key="2">
    <source>
        <dbReference type="Proteomes" id="UP000535020"/>
    </source>
</evidence>
<dbReference type="RefSeq" id="WP_176007581.1">
    <property type="nucleotide sequence ID" value="NZ_JABWMI010000043.1"/>
</dbReference>
<organism evidence="1 2">
    <name type="scientific">Flavobacterium agri</name>
    <dbReference type="NCBI Taxonomy" id="2743471"/>
    <lineage>
        <taxon>Bacteria</taxon>
        <taxon>Pseudomonadati</taxon>
        <taxon>Bacteroidota</taxon>
        <taxon>Flavobacteriia</taxon>
        <taxon>Flavobacteriales</taxon>
        <taxon>Flavobacteriaceae</taxon>
        <taxon>Flavobacterium</taxon>
    </lineage>
</organism>
<dbReference type="AlphaFoldDB" id="A0A7Y8Y7Z2"/>
<dbReference type="NCBIfam" id="TIGR03696">
    <property type="entry name" value="Rhs_assc_core"/>
    <property type="match status" value="1"/>
</dbReference>
<comment type="caution">
    <text evidence="1">The sequence shown here is derived from an EMBL/GenBank/DDBJ whole genome shotgun (WGS) entry which is preliminary data.</text>
</comment>
<dbReference type="Gene3D" id="2.180.10.10">
    <property type="entry name" value="RHS repeat-associated core"/>
    <property type="match status" value="1"/>
</dbReference>
<dbReference type="InterPro" id="IPR022385">
    <property type="entry name" value="Rhs_assc_core"/>
</dbReference>
<sequence length="639" mass="73678">QVNGGTNERIFLNAYDDLGQLVEKQVGQIGTGALQHVDYKYNIRGWLTDINDVDPGHASGDLFSFRINYDTVQDDLDDEVSALYNGNISETFWRSSSDGFQRKYGYKYDGLNRLLHAYYQRPYENVPRSRSYDEWMAYDRNGNITSLGRNGDYEDLTAVQPIDDLVYTYAPQSNTLLAVEDQEAHASGFNDGNVGEDDYAYDTYGNMTTDKNKDIDAITYNHLNLPLKILYHDGSFITYQYNATGTKVRKLVSKQVGSNQEQTTTVYQQGFQYENNTLQFIAHPEGYIKATKINDAYQFNYVYQYKDHLGNIRMNYALDPSDNQVKILNEDHYYPFGLKHTNYNSNVKNFQEDPGFSTLRIIQVPSEGNTYRYKYNGKEWQDELGLNFYDYGARNYDPAIGRWMNIDPLADERDWLTPYNYVQNNPVVRIDPLGLTDFTFDKKTGDVKQIGEKNDSPDRILQTDKNGNIKKKGEGFLGFLVRKSERGKEKIDIDNIESGILKDGMNLKNDNVFEVGGENQPSVEGMENFILKLADNIDKELGGYQLSGKGDEKITHFYLGGYGSNQFDKGGTAFNLHRMDYNLYTTTTVRTHFHTHLTRADDERRLKPSEKDMWFKRNTHNTNPNINFRILTFPKSFNY</sequence>
<keyword evidence="2" id="KW-1185">Reference proteome</keyword>
<feature type="non-terminal residue" evidence="1">
    <location>
        <position position="1"/>
    </location>
</feature>
<evidence type="ECO:0000313" key="1">
    <source>
        <dbReference type="EMBL" id="NYA72770.1"/>
    </source>
</evidence>
<dbReference type="EMBL" id="JACBJI010000020">
    <property type="protein sequence ID" value="NYA72770.1"/>
    <property type="molecule type" value="Genomic_DNA"/>
</dbReference>